<dbReference type="GO" id="GO:0051607">
    <property type="term" value="P:defense response to virus"/>
    <property type="evidence" value="ECO:0007669"/>
    <property type="project" value="UniProtKB-UniRule"/>
</dbReference>
<feature type="binding site" evidence="9">
    <location>
        <position position="14"/>
    </location>
    <ligand>
        <name>Mg(2+)</name>
        <dbReference type="ChEBI" id="CHEBI:18420"/>
        <note>catalytic</note>
    </ligand>
</feature>
<evidence type="ECO:0000256" key="8">
    <source>
        <dbReference type="ARBA" id="ARBA00023118"/>
    </source>
</evidence>
<evidence type="ECO:0000256" key="6">
    <source>
        <dbReference type="ARBA" id="ARBA00022801"/>
    </source>
</evidence>
<evidence type="ECO:0000313" key="11">
    <source>
        <dbReference type="EMBL" id="STO96356.1"/>
    </source>
</evidence>
<feature type="compositionally biased region" description="Basic and acidic residues" evidence="10">
    <location>
        <begin position="120"/>
        <end position="141"/>
    </location>
</feature>
<dbReference type="HAMAP" id="MF_01471">
    <property type="entry name" value="Cas2"/>
    <property type="match status" value="1"/>
</dbReference>
<dbReference type="Proteomes" id="UP000254841">
    <property type="component" value="Unassembled WGS sequence"/>
</dbReference>
<evidence type="ECO:0000256" key="10">
    <source>
        <dbReference type="SAM" id="MobiDB-lite"/>
    </source>
</evidence>
<gene>
    <name evidence="9 11" type="primary">cas2</name>
    <name evidence="11" type="ORF">NCTC12410_00167</name>
</gene>
<keyword evidence="7 9" id="KW-0460">Magnesium</keyword>
<evidence type="ECO:0000256" key="2">
    <source>
        <dbReference type="ARBA" id="ARBA00009959"/>
    </source>
</evidence>
<dbReference type="OrthoDB" id="9791737at2"/>
<keyword evidence="5 9" id="KW-0255">Endonuclease</keyword>
<dbReference type="GO" id="GO:0046872">
    <property type="term" value="F:metal ion binding"/>
    <property type="evidence" value="ECO:0007669"/>
    <property type="project" value="UniProtKB-UniRule"/>
</dbReference>
<dbReference type="GO" id="GO:0004521">
    <property type="term" value="F:RNA endonuclease activity"/>
    <property type="evidence" value="ECO:0007669"/>
    <property type="project" value="InterPro"/>
</dbReference>
<dbReference type="EC" id="3.1.-.-" evidence="9"/>
<dbReference type="GO" id="GO:0016787">
    <property type="term" value="F:hydrolase activity"/>
    <property type="evidence" value="ECO:0007669"/>
    <property type="project" value="UniProtKB-KW"/>
</dbReference>
<evidence type="ECO:0000256" key="3">
    <source>
        <dbReference type="ARBA" id="ARBA00022722"/>
    </source>
</evidence>
<dbReference type="InterPro" id="IPR021127">
    <property type="entry name" value="CRISPR_associated_Cas2"/>
</dbReference>
<accession>A0A377J3G8</accession>
<comment type="cofactor">
    <cofactor evidence="1 9">
        <name>Mg(2+)</name>
        <dbReference type="ChEBI" id="CHEBI:18420"/>
    </cofactor>
</comment>
<sequence length="166" mass="19208">MIEDKFMRVLLMFDMPTKTKKEQKHATKFRNNLIKLGYFMMQFSVYMRICKGLSSAKASINAVKMILPPQGNVRVLIITEKQFDAMEILLGNASFNERINAEQNLVLFNFDEKLGDYAYKESSQKSKDTENKDKESKDTESQKSVAKESNTTTQRPKPKQPSLFEF</sequence>
<keyword evidence="3 9" id="KW-0540">Nuclease</keyword>
<keyword evidence="6 9" id="KW-0378">Hydrolase</keyword>
<dbReference type="AlphaFoldDB" id="A0A377J3G8"/>
<dbReference type="SUPFAM" id="SSF143430">
    <property type="entry name" value="TTP0101/SSO1404-like"/>
    <property type="match status" value="1"/>
</dbReference>
<dbReference type="EMBL" id="UGHV01000001">
    <property type="protein sequence ID" value="STO96356.1"/>
    <property type="molecule type" value="Genomic_DNA"/>
</dbReference>
<feature type="compositionally biased region" description="Polar residues" evidence="10">
    <location>
        <begin position="142"/>
        <end position="155"/>
    </location>
</feature>
<comment type="similarity">
    <text evidence="2 9">Belongs to the CRISPR-associated endoribonuclease Cas2 protein family.</text>
</comment>
<name>A0A377J3G8_9HELI</name>
<reference evidence="11 12" key="1">
    <citation type="submission" date="2018-06" db="EMBL/GenBank/DDBJ databases">
        <authorList>
            <consortium name="Pathogen Informatics"/>
            <person name="Doyle S."/>
        </authorList>
    </citation>
    <scope>NUCLEOTIDE SEQUENCE [LARGE SCALE GENOMIC DNA]</scope>
    <source>
        <strain evidence="11 12">NCTC12410</strain>
    </source>
</reference>
<comment type="function">
    <text evidence="9">CRISPR (clustered regularly interspaced short palindromic repeat), is an adaptive immune system that provides protection against mobile genetic elements (viruses, transposable elements and conjugative plasmids). CRISPR clusters contain sequences complementary to antecedent mobile elements and target invading nucleic acids. CRISPR clusters are transcribed and processed into CRISPR RNA (crRNA). Functions as a ssRNA-specific endoribonuclease. Involved in the integration of spacer DNA into the CRISPR cassette.</text>
</comment>
<feature type="region of interest" description="Disordered" evidence="10">
    <location>
        <begin position="120"/>
        <end position="166"/>
    </location>
</feature>
<comment type="subunit">
    <text evidence="9">Homodimer, forms a heterotetramer with a Cas1 homodimer.</text>
</comment>
<dbReference type="InterPro" id="IPR019199">
    <property type="entry name" value="Virulence_VapD/CRISPR_Cas2"/>
</dbReference>
<evidence type="ECO:0000256" key="7">
    <source>
        <dbReference type="ARBA" id="ARBA00022842"/>
    </source>
</evidence>
<evidence type="ECO:0000256" key="5">
    <source>
        <dbReference type="ARBA" id="ARBA00022759"/>
    </source>
</evidence>
<keyword evidence="4 9" id="KW-0479">Metal-binding</keyword>
<dbReference type="Pfam" id="PF09827">
    <property type="entry name" value="CRISPR_Cas2"/>
    <property type="match status" value="1"/>
</dbReference>
<proteinExistence type="inferred from homology"/>
<dbReference type="CDD" id="cd09638">
    <property type="entry name" value="Cas2_I_II_III"/>
    <property type="match status" value="1"/>
</dbReference>
<evidence type="ECO:0000256" key="9">
    <source>
        <dbReference type="HAMAP-Rule" id="MF_01471"/>
    </source>
</evidence>
<dbReference type="NCBIfam" id="TIGR01573">
    <property type="entry name" value="cas2"/>
    <property type="match status" value="1"/>
</dbReference>
<protein>
    <recommendedName>
        <fullName evidence="9">CRISPR-associated endoribonuclease Cas2</fullName>
        <ecNumber evidence="9">3.1.-.-</ecNumber>
    </recommendedName>
</protein>
<evidence type="ECO:0000256" key="1">
    <source>
        <dbReference type="ARBA" id="ARBA00001946"/>
    </source>
</evidence>
<keyword evidence="8 9" id="KW-0051">Antiviral defense</keyword>
<dbReference type="GO" id="GO:0043571">
    <property type="term" value="P:maintenance of CRISPR repeat elements"/>
    <property type="evidence" value="ECO:0007669"/>
    <property type="project" value="UniProtKB-UniRule"/>
</dbReference>
<evidence type="ECO:0000256" key="4">
    <source>
        <dbReference type="ARBA" id="ARBA00022723"/>
    </source>
</evidence>
<evidence type="ECO:0000313" key="12">
    <source>
        <dbReference type="Proteomes" id="UP000254841"/>
    </source>
</evidence>
<organism evidence="11 12">
    <name type="scientific">Helicobacter canis</name>
    <dbReference type="NCBI Taxonomy" id="29419"/>
    <lineage>
        <taxon>Bacteria</taxon>
        <taxon>Pseudomonadati</taxon>
        <taxon>Campylobacterota</taxon>
        <taxon>Epsilonproteobacteria</taxon>
        <taxon>Campylobacterales</taxon>
        <taxon>Helicobacteraceae</taxon>
        <taxon>Helicobacter</taxon>
    </lineage>
</organism>